<evidence type="ECO:0000256" key="2">
    <source>
        <dbReference type="ARBA" id="ARBA00004370"/>
    </source>
</evidence>
<dbReference type="Proteomes" id="UP001501243">
    <property type="component" value="Unassembled WGS sequence"/>
</dbReference>
<keyword evidence="5" id="KW-0808">Transferase</keyword>
<dbReference type="InterPro" id="IPR003661">
    <property type="entry name" value="HisK_dim/P_dom"/>
</dbReference>
<keyword evidence="8 11" id="KW-1133">Transmembrane helix</keyword>
<feature type="transmembrane region" description="Helical" evidence="11">
    <location>
        <begin position="157"/>
        <end position="186"/>
    </location>
</feature>
<dbReference type="PANTHER" id="PTHR45436">
    <property type="entry name" value="SENSOR HISTIDINE KINASE YKOH"/>
    <property type="match status" value="1"/>
</dbReference>
<evidence type="ECO:0000256" key="8">
    <source>
        <dbReference type="ARBA" id="ARBA00022989"/>
    </source>
</evidence>
<dbReference type="Pfam" id="PF00512">
    <property type="entry name" value="HisKA"/>
    <property type="match status" value="1"/>
</dbReference>
<keyword evidence="6 11" id="KW-0812">Transmembrane</keyword>
<gene>
    <name evidence="14" type="ORF">GCM10023172_24060</name>
</gene>
<evidence type="ECO:0000256" key="11">
    <source>
        <dbReference type="SAM" id="Phobius"/>
    </source>
</evidence>
<protein>
    <recommendedName>
        <fullName evidence="3">histidine kinase</fullName>
        <ecNumber evidence="3">2.7.13.3</ecNumber>
    </recommendedName>
</protein>
<evidence type="ECO:0000259" key="13">
    <source>
        <dbReference type="PROSITE" id="PS50885"/>
    </source>
</evidence>
<dbReference type="CDD" id="cd00075">
    <property type="entry name" value="HATPase"/>
    <property type="match status" value="1"/>
</dbReference>
<dbReference type="CDD" id="cd06225">
    <property type="entry name" value="HAMP"/>
    <property type="match status" value="1"/>
</dbReference>
<evidence type="ECO:0000256" key="10">
    <source>
        <dbReference type="ARBA" id="ARBA00023136"/>
    </source>
</evidence>
<dbReference type="SUPFAM" id="SSF47384">
    <property type="entry name" value="Homodimeric domain of signal transducing histidine kinase"/>
    <property type="match status" value="1"/>
</dbReference>
<dbReference type="EC" id="2.7.13.3" evidence="3"/>
<sequence>MLIRNKLMLRFTLVVLAIQVSFSAFIYYFNASTRAQRFEHRLGTSATLATRLLVRPGKLETGQLGSLRRRDLVTLPNEQISIYGPDGGLRYSSADDIDQTLNQAHLPALRPGQQVAFATAGRREAVGMGYDHEGEQYTIFVSAEDQVGWARLHQLGLLLLVGNVGALALSILAGWYFAGAALAPVARISRQAGRISASSLGRRLSEGNGRDELAQLARVFNEMLAGLEQAFEAQKSFLAHASHELRTPLTTLTGTLETALAYDNNLPAARESLAHSLDAARHLQSLTASLLALAKADGTLPAFKPVRLDECLNQALDFARAKYPGRELRLAFGTLPEAFEGDVFMMPGNAELLTTALLNLLDNAAKYSVGPVLAEVGYDGPATLRVRITDVGPGLSPEELSHIYEPLYRAAGAVGRPGYGLGLPLTQRIVQRHGGRLKLTSAVGEGTTATVWLPALPV</sequence>
<dbReference type="PROSITE" id="PS50109">
    <property type="entry name" value="HIS_KIN"/>
    <property type="match status" value="1"/>
</dbReference>
<name>A0ABP8QEL8_9BACT</name>
<feature type="domain" description="Histidine kinase" evidence="12">
    <location>
        <begin position="240"/>
        <end position="457"/>
    </location>
</feature>
<evidence type="ECO:0000313" key="14">
    <source>
        <dbReference type="EMBL" id="GAA4501750.1"/>
    </source>
</evidence>
<evidence type="ECO:0000256" key="1">
    <source>
        <dbReference type="ARBA" id="ARBA00000085"/>
    </source>
</evidence>
<evidence type="ECO:0000256" key="9">
    <source>
        <dbReference type="ARBA" id="ARBA00023012"/>
    </source>
</evidence>
<dbReference type="SUPFAM" id="SSF158472">
    <property type="entry name" value="HAMP domain-like"/>
    <property type="match status" value="1"/>
</dbReference>
<evidence type="ECO:0000313" key="15">
    <source>
        <dbReference type="Proteomes" id="UP001501243"/>
    </source>
</evidence>
<dbReference type="InterPro" id="IPR003660">
    <property type="entry name" value="HAMP_dom"/>
</dbReference>
<dbReference type="PRINTS" id="PR00344">
    <property type="entry name" value="BCTRLSENSOR"/>
</dbReference>
<keyword evidence="10 11" id="KW-0472">Membrane</keyword>
<organism evidence="14 15">
    <name type="scientific">Hymenobacter ginsengisoli</name>
    <dbReference type="NCBI Taxonomy" id="1051626"/>
    <lineage>
        <taxon>Bacteria</taxon>
        <taxon>Pseudomonadati</taxon>
        <taxon>Bacteroidota</taxon>
        <taxon>Cytophagia</taxon>
        <taxon>Cytophagales</taxon>
        <taxon>Hymenobacteraceae</taxon>
        <taxon>Hymenobacter</taxon>
    </lineage>
</organism>
<keyword evidence="9" id="KW-0902">Two-component regulatory system</keyword>
<dbReference type="EMBL" id="BAABGQ010000006">
    <property type="protein sequence ID" value="GAA4501750.1"/>
    <property type="molecule type" value="Genomic_DNA"/>
</dbReference>
<evidence type="ECO:0000256" key="4">
    <source>
        <dbReference type="ARBA" id="ARBA00022553"/>
    </source>
</evidence>
<dbReference type="InterPro" id="IPR005467">
    <property type="entry name" value="His_kinase_dom"/>
</dbReference>
<keyword evidence="15" id="KW-1185">Reference proteome</keyword>
<dbReference type="SMART" id="SM00387">
    <property type="entry name" value="HATPase_c"/>
    <property type="match status" value="1"/>
</dbReference>
<evidence type="ECO:0000256" key="5">
    <source>
        <dbReference type="ARBA" id="ARBA00022679"/>
    </source>
</evidence>
<dbReference type="InterPro" id="IPR003594">
    <property type="entry name" value="HATPase_dom"/>
</dbReference>
<comment type="subcellular location">
    <subcellularLocation>
        <location evidence="2">Membrane</location>
    </subcellularLocation>
</comment>
<dbReference type="Gene3D" id="1.10.287.130">
    <property type="match status" value="1"/>
</dbReference>
<evidence type="ECO:0000259" key="12">
    <source>
        <dbReference type="PROSITE" id="PS50109"/>
    </source>
</evidence>
<dbReference type="InterPro" id="IPR050428">
    <property type="entry name" value="TCS_sensor_his_kinase"/>
</dbReference>
<dbReference type="Gene3D" id="3.30.565.10">
    <property type="entry name" value="Histidine kinase-like ATPase, C-terminal domain"/>
    <property type="match status" value="1"/>
</dbReference>
<feature type="domain" description="HAMP" evidence="13">
    <location>
        <begin position="179"/>
        <end position="232"/>
    </location>
</feature>
<dbReference type="Pfam" id="PF02518">
    <property type="entry name" value="HATPase_c"/>
    <property type="match status" value="1"/>
</dbReference>
<comment type="catalytic activity">
    <reaction evidence="1">
        <text>ATP + protein L-histidine = ADP + protein N-phospho-L-histidine.</text>
        <dbReference type="EC" id="2.7.13.3"/>
    </reaction>
</comment>
<dbReference type="SMART" id="SM00388">
    <property type="entry name" value="HisKA"/>
    <property type="match status" value="1"/>
</dbReference>
<keyword evidence="7" id="KW-0418">Kinase</keyword>
<comment type="caution">
    <text evidence="14">The sequence shown here is derived from an EMBL/GenBank/DDBJ whole genome shotgun (WGS) entry which is preliminary data.</text>
</comment>
<accession>A0ABP8QEL8</accession>
<dbReference type="PANTHER" id="PTHR45436:SF5">
    <property type="entry name" value="SENSOR HISTIDINE KINASE TRCS"/>
    <property type="match status" value="1"/>
</dbReference>
<evidence type="ECO:0000256" key="7">
    <source>
        <dbReference type="ARBA" id="ARBA00022777"/>
    </source>
</evidence>
<reference evidence="15" key="1">
    <citation type="journal article" date="2019" name="Int. J. Syst. Evol. Microbiol.">
        <title>The Global Catalogue of Microorganisms (GCM) 10K type strain sequencing project: providing services to taxonomists for standard genome sequencing and annotation.</title>
        <authorList>
            <consortium name="The Broad Institute Genomics Platform"/>
            <consortium name="The Broad Institute Genome Sequencing Center for Infectious Disease"/>
            <person name="Wu L."/>
            <person name="Ma J."/>
        </authorList>
    </citation>
    <scope>NUCLEOTIDE SEQUENCE [LARGE SCALE GENOMIC DNA]</scope>
    <source>
        <strain evidence="15">JCM 17841</strain>
    </source>
</reference>
<evidence type="ECO:0000256" key="6">
    <source>
        <dbReference type="ARBA" id="ARBA00022692"/>
    </source>
</evidence>
<dbReference type="Pfam" id="PF00672">
    <property type="entry name" value="HAMP"/>
    <property type="match status" value="1"/>
</dbReference>
<dbReference type="PROSITE" id="PS50885">
    <property type="entry name" value="HAMP"/>
    <property type="match status" value="1"/>
</dbReference>
<dbReference type="InterPro" id="IPR036890">
    <property type="entry name" value="HATPase_C_sf"/>
</dbReference>
<dbReference type="SMART" id="SM00304">
    <property type="entry name" value="HAMP"/>
    <property type="match status" value="1"/>
</dbReference>
<feature type="transmembrane region" description="Helical" evidence="11">
    <location>
        <begin position="7"/>
        <end position="29"/>
    </location>
</feature>
<proteinExistence type="predicted"/>
<dbReference type="SUPFAM" id="SSF55874">
    <property type="entry name" value="ATPase domain of HSP90 chaperone/DNA topoisomerase II/histidine kinase"/>
    <property type="match status" value="1"/>
</dbReference>
<evidence type="ECO:0000256" key="3">
    <source>
        <dbReference type="ARBA" id="ARBA00012438"/>
    </source>
</evidence>
<dbReference type="InterPro" id="IPR004358">
    <property type="entry name" value="Sig_transdc_His_kin-like_C"/>
</dbReference>
<dbReference type="RefSeq" id="WP_208133037.1">
    <property type="nucleotide sequence ID" value="NZ_BAABGQ010000006.1"/>
</dbReference>
<dbReference type="Gene3D" id="6.10.340.10">
    <property type="match status" value="1"/>
</dbReference>
<dbReference type="InterPro" id="IPR036097">
    <property type="entry name" value="HisK_dim/P_sf"/>
</dbReference>
<keyword evidence="4" id="KW-0597">Phosphoprotein</keyword>